<keyword evidence="4" id="KW-1185">Reference proteome</keyword>
<evidence type="ECO:0000256" key="2">
    <source>
        <dbReference type="SAM" id="SignalP"/>
    </source>
</evidence>
<feature type="region of interest" description="Disordered" evidence="1">
    <location>
        <begin position="536"/>
        <end position="611"/>
    </location>
</feature>
<evidence type="ECO:0000313" key="4">
    <source>
        <dbReference type="Proteomes" id="UP000785200"/>
    </source>
</evidence>
<feature type="compositionally biased region" description="Basic and acidic residues" evidence="1">
    <location>
        <begin position="336"/>
        <end position="353"/>
    </location>
</feature>
<sequence length="611" mass="67028">MRAFLKACLLLAPALATAIDAPTTVVDFGVHEGLSDHALTRIDVEITSTYDNSKEVIPFHLDVFPSEQACGFGNVTIDGQALAQVQNGDSSRDGGSITTQGNNFIIGSWEFRCIKVNGQPDSQLMIFTVDFLDGKPTLANGFTALFRQTGAPKILSIGTDLTIPGEVLANPDAVVLRPAGGHEDEDFTQISIEQEMDELHWLRAQQRELQFLIWAKERAIAEHVSAHFNEDIKDCSSLKCVAEAVVDKARKAAHHMINKIHGHHDRYQHEHRGSKAEHLKESGHGRYGNHTCGHSKHGNHAGPPHWKEPHHRQLPICQYPPPPKHGGPHGDVPHGGPDHDTRPHEGAHPHEGPHGPPEFQGGAHPNDGPHGPEESEAETPGNLFESELSQHGRPDHPFPGPGPHHHVPGRAFHIAKFVTIGVLISLLVITIHRRCNSSKRADRRSRREERHRRRALRQTAYTHAFTRFLASLSGNDSEDRDYEEKRQVLLARAEDGMSTSLTEEISELRNAAEVVDDMVAESRRRSHQISILTPPAAAVSEGRTGPSERDYEIGSQVGDGEELPAYGDSDGSEMSSVVANGFRYTPGSREYSPAHSSAGSVSDILGPDVKH</sequence>
<evidence type="ECO:0000256" key="1">
    <source>
        <dbReference type="SAM" id="MobiDB-lite"/>
    </source>
</evidence>
<keyword evidence="2" id="KW-0732">Signal</keyword>
<feature type="signal peptide" evidence="2">
    <location>
        <begin position="1"/>
        <end position="18"/>
    </location>
</feature>
<organism evidence="3 4">
    <name type="scientific">Hyphodiscus hymeniophilus</name>
    <dbReference type="NCBI Taxonomy" id="353542"/>
    <lineage>
        <taxon>Eukaryota</taxon>
        <taxon>Fungi</taxon>
        <taxon>Dikarya</taxon>
        <taxon>Ascomycota</taxon>
        <taxon>Pezizomycotina</taxon>
        <taxon>Leotiomycetes</taxon>
        <taxon>Helotiales</taxon>
        <taxon>Hyphodiscaceae</taxon>
        <taxon>Hyphodiscus</taxon>
    </lineage>
</organism>
<dbReference type="OrthoDB" id="4225201at2759"/>
<dbReference type="AlphaFoldDB" id="A0A9P7AXJ4"/>
<comment type="caution">
    <text evidence="3">The sequence shown here is derived from an EMBL/GenBank/DDBJ whole genome shotgun (WGS) entry which is preliminary data.</text>
</comment>
<feature type="region of interest" description="Disordered" evidence="1">
    <location>
        <begin position="264"/>
        <end position="407"/>
    </location>
</feature>
<accession>A0A9P7AXJ4</accession>
<gene>
    <name evidence="3" type="ORF">D0Z07_4374</name>
</gene>
<proteinExistence type="predicted"/>
<reference evidence="3" key="1">
    <citation type="submission" date="2019-07" db="EMBL/GenBank/DDBJ databases">
        <title>Hyphodiscus hymeniophilus genome sequencing and assembly.</title>
        <authorList>
            <person name="Kramer G."/>
            <person name="Nodwell J."/>
        </authorList>
    </citation>
    <scope>NUCLEOTIDE SEQUENCE</scope>
    <source>
        <strain evidence="3">ATCC 34498</strain>
    </source>
</reference>
<dbReference type="Proteomes" id="UP000785200">
    <property type="component" value="Unassembled WGS sequence"/>
</dbReference>
<feature type="compositionally biased region" description="Basic and acidic residues" evidence="1">
    <location>
        <begin position="265"/>
        <end position="284"/>
    </location>
</feature>
<name>A0A9P7AXJ4_9HELO</name>
<evidence type="ECO:0000313" key="3">
    <source>
        <dbReference type="EMBL" id="KAG0649080.1"/>
    </source>
</evidence>
<dbReference type="EMBL" id="VNKQ01000008">
    <property type="protein sequence ID" value="KAG0649080.1"/>
    <property type="molecule type" value="Genomic_DNA"/>
</dbReference>
<protein>
    <submittedName>
        <fullName evidence="3">Uncharacterized protein</fullName>
    </submittedName>
</protein>
<feature type="chain" id="PRO_5040138747" evidence="2">
    <location>
        <begin position="19"/>
        <end position="611"/>
    </location>
</feature>